<comment type="catalytic activity">
    <reaction evidence="1">
        <text>ATP = 3',5'-cyclic AMP + diphosphate</text>
        <dbReference type="Rhea" id="RHEA:15389"/>
        <dbReference type="ChEBI" id="CHEBI:30616"/>
        <dbReference type="ChEBI" id="CHEBI:33019"/>
        <dbReference type="ChEBI" id="CHEBI:58165"/>
        <dbReference type="EC" id="4.6.1.1"/>
    </reaction>
</comment>
<evidence type="ECO:0000256" key="7">
    <source>
        <dbReference type="ARBA" id="ARBA00022737"/>
    </source>
</evidence>
<dbReference type="InterPro" id="IPR032675">
    <property type="entry name" value="LRR_dom_sf"/>
</dbReference>
<dbReference type="InterPro" id="IPR055071">
    <property type="entry name" value="RA_PHLPP-like"/>
</dbReference>
<gene>
    <name evidence="17" type="primary">CYR1_2</name>
    <name evidence="17" type="ORF">MOBT1_003298</name>
</gene>
<dbReference type="InterPro" id="IPR000159">
    <property type="entry name" value="RA_dom"/>
</dbReference>
<dbReference type="SUPFAM" id="SSF55073">
    <property type="entry name" value="Nucleotide cyclase"/>
    <property type="match status" value="1"/>
</dbReference>
<dbReference type="CDD" id="cd07302">
    <property type="entry name" value="CHD"/>
    <property type="match status" value="1"/>
</dbReference>
<evidence type="ECO:0000256" key="2">
    <source>
        <dbReference type="ARBA" id="ARBA00005381"/>
    </source>
</evidence>
<dbReference type="GO" id="GO:0035556">
    <property type="term" value="P:intracellular signal transduction"/>
    <property type="evidence" value="ECO:0007669"/>
    <property type="project" value="InterPro"/>
</dbReference>
<dbReference type="CDD" id="cd00143">
    <property type="entry name" value="PP2Cc"/>
    <property type="match status" value="1"/>
</dbReference>
<evidence type="ECO:0000259" key="15">
    <source>
        <dbReference type="PROSITE" id="PS50200"/>
    </source>
</evidence>
<dbReference type="GO" id="GO:0046872">
    <property type="term" value="F:metal ion binding"/>
    <property type="evidence" value="ECO:0007669"/>
    <property type="project" value="UniProtKB-KW"/>
</dbReference>
<evidence type="ECO:0000256" key="6">
    <source>
        <dbReference type="ARBA" id="ARBA00022723"/>
    </source>
</evidence>
<evidence type="ECO:0000313" key="17">
    <source>
        <dbReference type="EMBL" id="WFD04586.1"/>
    </source>
</evidence>
<feature type="region of interest" description="Disordered" evidence="13">
    <location>
        <begin position="319"/>
        <end position="340"/>
    </location>
</feature>
<keyword evidence="18" id="KW-1185">Reference proteome</keyword>
<dbReference type="CDD" id="cd17214">
    <property type="entry name" value="RA_CYR1_like"/>
    <property type="match status" value="1"/>
</dbReference>
<dbReference type="EC" id="4.6.1.1" evidence="3"/>
<evidence type="ECO:0000256" key="4">
    <source>
        <dbReference type="ARBA" id="ARBA00021420"/>
    </source>
</evidence>
<dbReference type="SUPFAM" id="SSF54236">
    <property type="entry name" value="Ubiquitin-like"/>
    <property type="match status" value="1"/>
</dbReference>
<dbReference type="Proteomes" id="UP001214603">
    <property type="component" value="Chromosome 9"/>
</dbReference>
<feature type="domain" description="Guanylate cyclase" evidence="14">
    <location>
        <begin position="1596"/>
        <end position="1732"/>
    </location>
</feature>
<keyword evidence="9" id="KW-0115">cAMP biosynthesis</keyword>
<dbReference type="SUPFAM" id="SSF81606">
    <property type="entry name" value="PP2C-like"/>
    <property type="match status" value="1"/>
</dbReference>
<evidence type="ECO:0000256" key="1">
    <source>
        <dbReference type="ARBA" id="ARBA00001593"/>
    </source>
</evidence>
<dbReference type="InterPro" id="IPR003591">
    <property type="entry name" value="Leu-rich_rpt_typical-subtyp"/>
</dbReference>
<dbReference type="PROSITE" id="PS51746">
    <property type="entry name" value="PPM_2"/>
    <property type="match status" value="1"/>
</dbReference>
<proteinExistence type="inferred from homology"/>
<evidence type="ECO:0000256" key="8">
    <source>
        <dbReference type="ARBA" id="ARBA00022842"/>
    </source>
</evidence>
<dbReference type="SMART" id="SM00332">
    <property type="entry name" value="PP2Cc"/>
    <property type="match status" value="1"/>
</dbReference>
<evidence type="ECO:0000256" key="11">
    <source>
        <dbReference type="ARBA" id="ARBA00032597"/>
    </source>
</evidence>
<evidence type="ECO:0000256" key="10">
    <source>
        <dbReference type="ARBA" id="ARBA00023239"/>
    </source>
</evidence>
<dbReference type="InterPro" id="IPR029787">
    <property type="entry name" value="Nucleotide_cyclase"/>
</dbReference>
<dbReference type="InterPro" id="IPR029071">
    <property type="entry name" value="Ubiquitin-like_domsf"/>
</dbReference>
<dbReference type="Pfam" id="PF00211">
    <property type="entry name" value="Guanylate_cyc"/>
    <property type="match status" value="1"/>
</dbReference>
<evidence type="ECO:0000259" key="16">
    <source>
        <dbReference type="PROSITE" id="PS51746"/>
    </source>
</evidence>
<dbReference type="Pfam" id="PF00481">
    <property type="entry name" value="PP2C"/>
    <property type="match status" value="1"/>
</dbReference>
<keyword evidence="10 17" id="KW-0456">Lyase</keyword>
<keyword evidence="5" id="KW-0433">Leucine-rich repeat</keyword>
<evidence type="ECO:0000256" key="13">
    <source>
        <dbReference type="SAM" id="MobiDB-lite"/>
    </source>
</evidence>
<keyword evidence="7" id="KW-0677">Repeat</keyword>
<feature type="compositionally biased region" description="Basic and acidic residues" evidence="13">
    <location>
        <begin position="79"/>
        <end position="94"/>
    </location>
</feature>
<feature type="compositionally biased region" description="Polar residues" evidence="13">
    <location>
        <begin position="195"/>
        <end position="213"/>
    </location>
</feature>
<dbReference type="SMART" id="SM00369">
    <property type="entry name" value="LRR_TYP"/>
    <property type="match status" value="12"/>
</dbReference>
<protein>
    <recommendedName>
        <fullName evidence="4">Adenylate cyclase</fullName>
        <ecNumber evidence="3">4.6.1.1</ecNumber>
    </recommendedName>
    <alternativeName>
        <fullName evidence="11">ATP pyrophosphate-lyase</fullName>
    </alternativeName>
    <alternativeName>
        <fullName evidence="12">Adenylyl cyclase</fullName>
    </alternativeName>
</protein>
<evidence type="ECO:0000256" key="3">
    <source>
        <dbReference type="ARBA" id="ARBA00012201"/>
    </source>
</evidence>
<keyword evidence="6" id="KW-0479">Metal-binding</keyword>
<dbReference type="PANTHER" id="PTHR48051:SF1">
    <property type="entry name" value="RAS SUPPRESSOR PROTEIN 1"/>
    <property type="match status" value="1"/>
</dbReference>
<dbReference type="Pfam" id="PF13855">
    <property type="entry name" value="LRR_8"/>
    <property type="match status" value="3"/>
</dbReference>
<dbReference type="PROSITE" id="PS50200">
    <property type="entry name" value="RA"/>
    <property type="match status" value="1"/>
</dbReference>
<evidence type="ECO:0000259" key="14">
    <source>
        <dbReference type="PROSITE" id="PS50125"/>
    </source>
</evidence>
<dbReference type="GO" id="GO:0006171">
    <property type="term" value="P:cAMP biosynthetic process"/>
    <property type="evidence" value="ECO:0007669"/>
    <property type="project" value="UniProtKB-KW"/>
</dbReference>
<dbReference type="PROSITE" id="PS50125">
    <property type="entry name" value="GUANYLATE_CYCLASE_2"/>
    <property type="match status" value="1"/>
</dbReference>
<dbReference type="InterPro" id="IPR001932">
    <property type="entry name" value="PPM-type_phosphatase-like_dom"/>
</dbReference>
<feature type="domain" description="Ras-associating" evidence="15">
    <location>
        <begin position="529"/>
        <end position="631"/>
    </location>
</feature>
<comment type="similarity">
    <text evidence="2">Belongs to the adenylyl cyclase class-3 family.</text>
</comment>
<dbReference type="Gene3D" id="3.80.10.10">
    <property type="entry name" value="Ribonuclease Inhibitor"/>
    <property type="match status" value="4"/>
</dbReference>
<keyword evidence="8" id="KW-0460">Magnesium</keyword>
<evidence type="ECO:0000256" key="12">
    <source>
        <dbReference type="ARBA" id="ARBA00032637"/>
    </source>
</evidence>
<dbReference type="Pfam" id="PF23010">
    <property type="entry name" value="RA_3"/>
    <property type="match status" value="1"/>
</dbReference>
<dbReference type="InterPro" id="IPR036457">
    <property type="entry name" value="PPM-type-like_dom_sf"/>
</dbReference>
<feature type="region of interest" description="Disordered" evidence="13">
    <location>
        <begin position="175"/>
        <end position="251"/>
    </location>
</feature>
<dbReference type="SMART" id="SM00044">
    <property type="entry name" value="CYCc"/>
    <property type="match status" value="1"/>
</dbReference>
<feature type="compositionally biased region" description="Basic and acidic residues" evidence="13">
    <location>
        <begin position="239"/>
        <end position="250"/>
    </location>
</feature>
<organism evidence="17 18">
    <name type="scientific">Malassezia obtusa</name>
    <dbReference type="NCBI Taxonomy" id="76774"/>
    <lineage>
        <taxon>Eukaryota</taxon>
        <taxon>Fungi</taxon>
        <taxon>Dikarya</taxon>
        <taxon>Basidiomycota</taxon>
        <taxon>Ustilaginomycotina</taxon>
        <taxon>Malasseziomycetes</taxon>
        <taxon>Malasseziales</taxon>
        <taxon>Malasseziaceae</taxon>
        <taxon>Malassezia</taxon>
    </lineage>
</organism>
<evidence type="ECO:0000313" key="18">
    <source>
        <dbReference type="Proteomes" id="UP001214603"/>
    </source>
</evidence>
<dbReference type="GO" id="GO:0004016">
    <property type="term" value="F:adenylate cyclase activity"/>
    <property type="evidence" value="ECO:0007669"/>
    <property type="project" value="UniProtKB-EC"/>
</dbReference>
<name>A0AAF0E378_9BASI</name>
<dbReference type="InterPro" id="IPR050216">
    <property type="entry name" value="LRR_domain-containing"/>
</dbReference>
<evidence type="ECO:0000256" key="5">
    <source>
        <dbReference type="ARBA" id="ARBA00022614"/>
    </source>
</evidence>
<dbReference type="InterPro" id="IPR001611">
    <property type="entry name" value="Leu-rich_rpt"/>
</dbReference>
<sequence>MDEARERPAPPGDAGIIDQSVAYTKDDGQAMENITPWQSAAPTEHAAPPEPAPSAARHRSRNPLHLFRTAPLAPFRARARPEPDTRSIDSERTTSSRRLRSWLTSRKPSTDEDARAPSPSALSRIGSRESSHMDANGVVAAPTPALGIALDTNFDQMDDIVDLRRARSPFYARSISPTQVDTPPRTASPAVATGSPRTLSPALTNTSPQLRSRWSTDSEAPRTHVSPGTPAPRGSGIDWHVRAPDADRRTSAGSYLTVDSLRSDSIDAREDDVPRPAPALVVPPPVRALRQDPMSSSWAAPDSWAVRPHEALDSLRHVGGECADDEPSERVSGAPARGADARMPTSIVVYDQPPETPTSTPATPLPWPDEQHRRSWLFSGRRSNKLDALLAPDLAISHTHSRNGSGDELLPLGDESCSRLPFLANHHQHQHEHLHRHPPAPAAKQRTYRHGVHAPHLPFRRFARKSEATSPRVDTAPDLEADATPRATVWHFATRQRGDTAATESDAVPVPTQNPEPLTPAAMQHAGHPRVFLRVYLQDDTFLRLSCAPETTVAEVLFVLARTIGLADAQGYGLFLYEKGADRPLIPTERPARILRRRLLQAGYNDTDGLDTLGSEDMSYLLRFVFRPDRVRVLQGVALEAQEQTYKHLNLQSMHLTMIPVFLYKHAHWIVSLDLSKNPITDFPVDFVQRCTHLRMLRLSALALTCVPQSVCAAQTLSHLDCSTNRILDLAHIALDQLPELKALRMLNNRLAQLPPYTPQLHALTTLNLSNNRFDAFPAVLCGVPQLRDLDLSFNTIAHIPPEIAALRQLERLVLMGNKLNRLPDEVLELTELHTLDVRNTNIHWLGRTLSLPKLTRVLASNNYLTTLDSEVSSTLQTLDLAHNPLSKAQLATPTVTRLTQLDLSHANLARLNESLFRSLPALTHLALDHNQFASLPPLDALGALEHLSCAANALTHLPDSIGELRALQRLDVQNNNLRVLPATLWRCPSLYAINASSNLLETFPAPPAATPTAPGAPSEAGERQNPLRFSLVLLRLADNRLTDEVFSVLALLSELEVLNLSMNELYEVPSGALMHLSELRELYLSSNKLSSLPADDLERLERLRVLFVNGNKLMTLPAELGRLKQLRALDVGNNILKYNIANWHYDWNWNANPELRYLNLSGNQRFEIKPKQAGVDGRERDLADFHRLRHLRLLGLMEVTMTHQPLPDETDDRRIRTTLSQVNAMPYGIADTLGNDDSLQVFDVVLSHFRQSDHEALYGLVEGHNASSRAGSHIARYVAEHCGRVLAEELHRAGTPRPSHSMHVPHGESDVPNALRRAFLRMDQAYAMHILSLDVTKDKSQATSTQGASIAAAASAAAAAAGAGAQEMFWGWPASTPSVHRSLWEASATAIVAYQRGHRLYIANVGDALAVLSHGGGSIRVLGTKHDPLDRDETQRIRNAEGWVSLRGYVNDKLHVARAIGHFQLTPIVSACPSVQCIELSDADEFVIVANAELWRYIPYQMAVDIARMDREHPRQASERLRDIAVSYGATKHITVMVIAVGALFHEQLDANVQTRLLQRAQDASKKITRRGRGDNDSTLARLEREVLPPIGQVALVFTDIKNSTLLWETNPGMQSAIRLHNLLLRRQLRSIGGYEAKTEGDAFMVSFPSVSAALLWCFTVQLRLLTVDWPHEILESDDGYPIHDEDGTLLYRGLSVRMGIHWGTPVCEIDPVNSRMDYFGPMVNRAARISNAADGGQILVSRDVVHELEALLRKYEDAEMSPTETAPPPINPVPRDVVFLRRLGLGIISVGERRLKGIEIPEHLSLVYPKQLSGRYHFLPGARSSTARLQMYEPTLHLLDIEQVKQIGFLCLRLEALSSGVWLPGLQLHEGSHTLTTAQLRQPPPRAERNRVVERLVARHPELLIIATREEATDSELIHILAQLVTRIYNSITTLSVRHVYSSLHGELGELARLLAP</sequence>
<dbReference type="PANTHER" id="PTHR48051">
    <property type="match status" value="1"/>
</dbReference>
<dbReference type="PROSITE" id="PS51450">
    <property type="entry name" value="LRR"/>
    <property type="match status" value="3"/>
</dbReference>
<dbReference type="GO" id="GO:0005737">
    <property type="term" value="C:cytoplasm"/>
    <property type="evidence" value="ECO:0007669"/>
    <property type="project" value="TreeGrafter"/>
</dbReference>
<dbReference type="SMART" id="SM00364">
    <property type="entry name" value="LRR_BAC"/>
    <property type="match status" value="10"/>
</dbReference>
<dbReference type="SUPFAM" id="SSF52058">
    <property type="entry name" value="L domain-like"/>
    <property type="match status" value="3"/>
</dbReference>
<accession>A0AAF0E378</accession>
<dbReference type="EMBL" id="CP119942">
    <property type="protein sequence ID" value="WFD04586.1"/>
    <property type="molecule type" value="Genomic_DNA"/>
</dbReference>
<feature type="region of interest" description="Disordered" evidence="13">
    <location>
        <begin position="1"/>
        <end position="130"/>
    </location>
</feature>
<dbReference type="InterPro" id="IPR001054">
    <property type="entry name" value="A/G_cyclase"/>
</dbReference>
<evidence type="ECO:0000256" key="9">
    <source>
        <dbReference type="ARBA" id="ARBA00022998"/>
    </source>
</evidence>
<feature type="domain" description="PPM-type phosphatase" evidence="16">
    <location>
        <begin position="1227"/>
        <end position="1542"/>
    </location>
</feature>
<reference evidence="17" key="1">
    <citation type="submission" date="2023-03" db="EMBL/GenBank/DDBJ databases">
        <title>Mating type loci evolution in Malassezia.</title>
        <authorList>
            <person name="Coelho M.A."/>
        </authorList>
    </citation>
    <scope>NUCLEOTIDE SEQUENCE</scope>
    <source>
        <strain evidence="17">CBS 7876</strain>
    </source>
</reference>
<dbReference type="Gene3D" id="3.60.40.10">
    <property type="entry name" value="PPM-type phosphatase domain"/>
    <property type="match status" value="1"/>
</dbReference>
<dbReference type="Gene3D" id="3.30.70.1230">
    <property type="entry name" value="Nucleotide cyclase"/>
    <property type="match status" value="1"/>
</dbReference>